<keyword evidence="9 11" id="KW-0472">Membrane</keyword>
<reference evidence="13 14" key="1">
    <citation type="submission" date="2014-09" db="EMBL/GenBank/DDBJ databases">
        <title>Cedecea neteri SSMD04 Genome Sequencing.</title>
        <authorList>
            <person name="Tan J.-Y."/>
        </authorList>
    </citation>
    <scope>NUCLEOTIDE SEQUENCE [LARGE SCALE GENOMIC DNA]</scope>
    <source>
        <strain evidence="13 14">SSMD04</strain>
    </source>
</reference>
<feature type="compositionally biased region" description="Basic and acidic residues" evidence="10">
    <location>
        <begin position="77"/>
        <end position="112"/>
    </location>
</feature>
<evidence type="ECO:0000256" key="7">
    <source>
        <dbReference type="ARBA" id="ARBA00022927"/>
    </source>
</evidence>
<keyword evidence="3" id="KW-0813">Transport</keyword>
<keyword evidence="5" id="KW-0997">Cell inner membrane</keyword>
<evidence type="ECO:0000256" key="9">
    <source>
        <dbReference type="ARBA" id="ARBA00023136"/>
    </source>
</evidence>
<gene>
    <name evidence="13" type="ORF">JT31_02075</name>
</gene>
<dbReference type="GO" id="GO:0015031">
    <property type="term" value="P:protein transport"/>
    <property type="evidence" value="ECO:0007669"/>
    <property type="project" value="UniProtKB-KW"/>
</dbReference>
<dbReference type="Gene3D" id="3.30.1150.10">
    <property type="match status" value="1"/>
</dbReference>
<dbReference type="GO" id="GO:0031992">
    <property type="term" value="F:energy transducer activity"/>
    <property type="evidence" value="ECO:0007669"/>
    <property type="project" value="TreeGrafter"/>
</dbReference>
<dbReference type="Pfam" id="PF03544">
    <property type="entry name" value="TonB_C"/>
    <property type="match status" value="1"/>
</dbReference>
<evidence type="ECO:0000256" key="10">
    <source>
        <dbReference type="SAM" id="MobiDB-lite"/>
    </source>
</evidence>
<dbReference type="GO" id="GO:0055085">
    <property type="term" value="P:transmembrane transport"/>
    <property type="evidence" value="ECO:0007669"/>
    <property type="project" value="InterPro"/>
</dbReference>
<keyword evidence="6 11" id="KW-0812">Transmembrane</keyword>
<accession>A0A089PTX6</accession>
<organism evidence="13 14">
    <name type="scientific">Cedecea neteri</name>
    <dbReference type="NCBI Taxonomy" id="158822"/>
    <lineage>
        <taxon>Bacteria</taxon>
        <taxon>Pseudomonadati</taxon>
        <taxon>Pseudomonadota</taxon>
        <taxon>Gammaproteobacteria</taxon>
        <taxon>Enterobacterales</taxon>
        <taxon>Enterobacteriaceae</taxon>
        <taxon>Cedecea</taxon>
    </lineage>
</organism>
<protein>
    <submittedName>
        <fullName evidence="13">Energy transducer TonB</fullName>
    </submittedName>
</protein>
<feature type="domain" description="TonB C-terminal" evidence="12">
    <location>
        <begin position="165"/>
        <end position="262"/>
    </location>
</feature>
<evidence type="ECO:0000256" key="11">
    <source>
        <dbReference type="SAM" id="Phobius"/>
    </source>
</evidence>
<dbReference type="PANTHER" id="PTHR33446:SF2">
    <property type="entry name" value="PROTEIN TONB"/>
    <property type="match status" value="1"/>
</dbReference>
<dbReference type="PANTHER" id="PTHR33446">
    <property type="entry name" value="PROTEIN TONB-RELATED"/>
    <property type="match status" value="1"/>
</dbReference>
<keyword evidence="7" id="KW-0653">Protein transport</keyword>
<comment type="subcellular location">
    <subcellularLocation>
        <location evidence="1">Cell inner membrane</location>
        <topology evidence="1">Single-pass membrane protein</topology>
        <orientation evidence="1">Periplasmic side</orientation>
    </subcellularLocation>
</comment>
<feature type="region of interest" description="Disordered" evidence="10">
    <location>
        <begin position="72"/>
        <end position="143"/>
    </location>
</feature>
<dbReference type="Proteomes" id="UP000029481">
    <property type="component" value="Chromosome"/>
</dbReference>
<dbReference type="AlphaFoldDB" id="A0A089PTX6"/>
<evidence type="ECO:0000256" key="3">
    <source>
        <dbReference type="ARBA" id="ARBA00022448"/>
    </source>
</evidence>
<keyword evidence="8 11" id="KW-1133">Transmembrane helix</keyword>
<proteinExistence type="inferred from homology"/>
<sequence length="262" mass="28526">MTDTFYAHPTSGKGVWFTVSLLLHGLLFLALIWQATEVQPALQPAPAVMLQWSDNIEAPASPLPLPVGIAQQESAAAEEKQQAEDKQQRPLPEDKNAVIEVTRQKKAAEGEKKKPRPPRNVREQTSDSSQASVSTNAAPQASVVSSRIAAPYNSDAAKQNSLEDSWESRVKGHLNRFKRYPADARKRARTGISVVTFTVNAAGEVIGSSLSSSSGTRSLDREAIEVLERARPLPKPPTERLKGGVYSVMMPISFDLTELSQS</sequence>
<dbReference type="EMBL" id="CP009451">
    <property type="protein sequence ID" value="AIR03443.1"/>
    <property type="molecule type" value="Genomic_DNA"/>
</dbReference>
<dbReference type="NCBIfam" id="TIGR01352">
    <property type="entry name" value="tonB_Cterm"/>
    <property type="match status" value="1"/>
</dbReference>
<dbReference type="SUPFAM" id="SSF74653">
    <property type="entry name" value="TolA/TonB C-terminal domain"/>
    <property type="match status" value="1"/>
</dbReference>
<comment type="similarity">
    <text evidence="2">Belongs to the TonB family.</text>
</comment>
<name>A0A089PTX6_9ENTR</name>
<evidence type="ECO:0000256" key="6">
    <source>
        <dbReference type="ARBA" id="ARBA00022692"/>
    </source>
</evidence>
<dbReference type="PROSITE" id="PS52015">
    <property type="entry name" value="TONB_CTD"/>
    <property type="match status" value="1"/>
</dbReference>
<dbReference type="InterPro" id="IPR051045">
    <property type="entry name" value="TonB-dependent_transducer"/>
</dbReference>
<dbReference type="GO" id="GO:0098797">
    <property type="term" value="C:plasma membrane protein complex"/>
    <property type="evidence" value="ECO:0007669"/>
    <property type="project" value="TreeGrafter"/>
</dbReference>
<evidence type="ECO:0000259" key="12">
    <source>
        <dbReference type="PROSITE" id="PS52015"/>
    </source>
</evidence>
<evidence type="ECO:0000256" key="8">
    <source>
        <dbReference type="ARBA" id="ARBA00022989"/>
    </source>
</evidence>
<evidence type="ECO:0000313" key="14">
    <source>
        <dbReference type="Proteomes" id="UP000029481"/>
    </source>
</evidence>
<dbReference type="KEGG" id="cnt:JT31_02075"/>
<feature type="transmembrane region" description="Helical" evidence="11">
    <location>
        <begin position="15"/>
        <end position="33"/>
    </location>
</feature>
<keyword evidence="14" id="KW-1185">Reference proteome</keyword>
<evidence type="ECO:0000256" key="5">
    <source>
        <dbReference type="ARBA" id="ARBA00022519"/>
    </source>
</evidence>
<keyword evidence="4" id="KW-1003">Cell membrane</keyword>
<dbReference type="OrthoDB" id="8703302at2"/>
<dbReference type="RefSeq" id="WP_038472754.1">
    <property type="nucleotide sequence ID" value="NZ_CP009451.1"/>
</dbReference>
<evidence type="ECO:0000256" key="4">
    <source>
        <dbReference type="ARBA" id="ARBA00022475"/>
    </source>
</evidence>
<feature type="compositionally biased region" description="Polar residues" evidence="10">
    <location>
        <begin position="126"/>
        <end position="143"/>
    </location>
</feature>
<evidence type="ECO:0000256" key="2">
    <source>
        <dbReference type="ARBA" id="ARBA00006555"/>
    </source>
</evidence>
<evidence type="ECO:0000256" key="1">
    <source>
        <dbReference type="ARBA" id="ARBA00004383"/>
    </source>
</evidence>
<dbReference type="InterPro" id="IPR037682">
    <property type="entry name" value="TonB_C"/>
</dbReference>
<evidence type="ECO:0000313" key="13">
    <source>
        <dbReference type="EMBL" id="AIR03443.1"/>
    </source>
</evidence>
<dbReference type="InterPro" id="IPR006260">
    <property type="entry name" value="TonB/TolA_C"/>
</dbReference>